<dbReference type="InterPro" id="IPR001509">
    <property type="entry name" value="Epimerase_deHydtase"/>
</dbReference>
<evidence type="ECO:0000313" key="3">
    <source>
        <dbReference type="EMBL" id="OGJ01391.1"/>
    </source>
</evidence>
<accession>A0A1F6Y4T8</accession>
<comment type="similarity">
    <text evidence="1">Belongs to the NAD(P)-dependent epimerase/dehydratase family.</text>
</comment>
<evidence type="ECO:0000259" key="2">
    <source>
        <dbReference type="Pfam" id="PF01370"/>
    </source>
</evidence>
<proteinExistence type="inferred from homology"/>
<evidence type="ECO:0000313" key="4">
    <source>
        <dbReference type="Proteomes" id="UP000178645"/>
    </source>
</evidence>
<dbReference type="Pfam" id="PF01370">
    <property type="entry name" value="Epimerase"/>
    <property type="match status" value="1"/>
</dbReference>
<dbReference type="PANTHER" id="PTHR42687:SF1">
    <property type="entry name" value="L-THREONINE 3-DEHYDROGENASE, MITOCHONDRIAL"/>
    <property type="match status" value="1"/>
</dbReference>
<dbReference type="AlphaFoldDB" id="A0A1F6Y4T8"/>
<sequence>MQEKILVIGACGQIGTELTLALRQKYGNENVIASDIKEESPLFAGTGPFIKLDAMDAAAIRALVKREKITTIYLLAALLSVTGETNPALCWGLNMGALRQILDLGMAEKLKIFWPSSIAVFGATTPRENTPQKTIMEPTTMYGVTKYSGELLCQYYHKKFGLDVRSVRYPGLISWKSEPCGGTTDYAVEIFYEAIKMGKYTCFLSENTYLPMMYMDDAIRATLELMDVPLEKIKSRMSYNLSAISFSPKEIAEEIKKYIPNFKMSYAPDQRQAIADSWPASIDDSTARADWGWKHEYDLPKMVKVMLENLTEKLSK</sequence>
<dbReference type="InterPro" id="IPR036291">
    <property type="entry name" value="NAD(P)-bd_dom_sf"/>
</dbReference>
<dbReference type="Proteomes" id="UP000178645">
    <property type="component" value="Unassembled WGS sequence"/>
</dbReference>
<dbReference type="GO" id="GO:0008743">
    <property type="term" value="F:L-threonine 3-dehydrogenase activity"/>
    <property type="evidence" value="ECO:0007669"/>
    <property type="project" value="TreeGrafter"/>
</dbReference>
<dbReference type="Gene3D" id="3.40.50.720">
    <property type="entry name" value="NAD(P)-binding Rossmann-like Domain"/>
    <property type="match status" value="1"/>
</dbReference>
<reference evidence="3 4" key="1">
    <citation type="journal article" date="2016" name="Nat. Commun.">
        <title>Thousands of microbial genomes shed light on interconnected biogeochemical processes in an aquifer system.</title>
        <authorList>
            <person name="Anantharaman K."/>
            <person name="Brown C.T."/>
            <person name="Hug L.A."/>
            <person name="Sharon I."/>
            <person name="Castelle C.J."/>
            <person name="Probst A.J."/>
            <person name="Thomas B.C."/>
            <person name="Singh A."/>
            <person name="Wilkins M.J."/>
            <person name="Karaoz U."/>
            <person name="Brodie E.L."/>
            <person name="Williams K.H."/>
            <person name="Hubbard S.S."/>
            <person name="Banfield J.F."/>
        </authorList>
    </citation>
    <scope>NUCLEOTIDE SEQUENCE [LARGE SCALE GENOMIC DNA]</scope>
</reference>
<dbReference type="SUPFAM" id="SSF51735">
    <property type="entry name" value="NAD(P)-binding Rossmann-fold domains"/>
    <property type="match status" value="1"/>
</dbReference>
<dbReference type="GO" id="GO:0006567">
    <property type="term" value="P:L-threonine catabolic process"/>
    <property type="evidence" value="ECO:0007669"/>
    <property type="project" value="TreeGrafter"/>
</dbReference>
<organism evidence="3 4">
    <name type="scientific">Candidatus Nomurabacteria bacterium RIFCSPLOWO2_12_FULL_44_11</name>
    <dbReference type="NCBI Taxonomy" id="1801796"/>
    <lineage>
        <taxon>Bacteria</taxon>
        <taxon>Candidatus Nomuraibacteriota</taxon>
    </lineage>
</organism>
<gene>
    <name evidence="3" type="ORF">A3G53_02420</name>
</gene>
<dbReference type="FunFam" id="3.40.50.720:FF:000077">
    <property type="entry name" value="L-threonine 3-dehydrogenase, mitochondrial"/>
    <property type="match status" value="1"/>
</dbReference>
<dbReference type="InterPro" id="IPR051225">
    <property type="entry name" value="NAD(P)_epim/dehydratase"/>
</dbReference>
<name>A0A1F6Y4T8_9BACT</name>
<evidence type="ECO:0000256" key="1">
    <source>
        <dbReference type="ARBA" id="ARBA00007637"/>
    </source>
</evidence>
<feature type="domain" description="NAD-dependent epimerase/dehydratase" evidence="2">
    <location>
        <begin position="5"/>
        <end position="232"/>
    </location>
</feature>
<dbReference type="PANTHER" id="PTHR42687">
    <property type="entry name" value="L-THREONINE 3-DEHYDROGENASE"/>
    <property type="match status" value="1"/>
</dbReference>
<dbReference type="EMBL" id="MFVU01000027">
    <property type="protein sequence ID" value="OGJ01391.1"/>
    <property type="molecule type" value="Genomic_DNA"/>
</dbReference>
<comment type="caution">
    <text evidence="3">The sequence shown here is derived from an EMBL/GenBank/DDBJ whole genome shotgun (WGS) entry which is preliminary data.</text>
</comment>
<protein>
    <submittedName>
        <fullName evidence="3">NAD-dependent epimerase</fullName>
    </submittedName>
</protein>